<evidence type="ECO:0000256" key="4">
    <source>
        <dbReference type="ARBA" id="ARBA00023125"/>
    </source>
</evidence>
<evidence type="ECO:0000256" key="7">
    <source>
        <dbReference type="PROSITE-ProRule" id="PRU01091"/>
    </source>
</evidence>
<dbReference type="AlphaFoldDB" id="A0A255YPM6"/>
<evidence type="ECO:0000313" key="11">
    <source>
        <dbReference type="Proteomes" id="UP000216991"/>
    </source>
</evidence>
<keyword evidence="4 7" id="KW-0238">DNA-binding</keyword>
<dbReference type="Proteomes" id="UP000216991">
    <property type="component" value="Unassembled WGS sequence"/>
</dbReference>
<evidence type="ECO:0000313" key="10">
    <source>
        <dbReference type="EMBL" id="OYQ31158.1"/>
    </source>
</evidence>
<accession>A0A255YPM6</accession>
<dbReference type="InterPro" id="IPR039420">
    <property type="entry name" value="WalR-like"/>
</dbReference>
<dbReference type="SMART" id="SM00862">
    <property type="entry name" value="Trans_reg_C"/>
    <property type="match status" value="1"/>
</dbReference>
<protein>
    <submittedName>
        <fullName evidence="10">DNA-binding response regulator</fullName>
    </submittedName>
</protein>
<feature type="modified residue" description="4-aspartylphosphate" evidence="6">
    <location>
        <position position="51"/>
    </location>
</feature>
<dbReference type="Gene3D" id="1.10.10.10">
    <property type="entry name" value="Winged helix-like DNA-binding domain superfamily/Winged helix DNA-binding domain"/>
    <property type="match status" value="1"/>
</dbReference>
<dbReference type="PANTHER" id="PTHR48111">
    <property type="entry name" value="REGULATOR OF RPOS"/>
    <property type="match status" value="1"/>
</dbReference>
<sequence length="234" mass="25925">MRVLLVEDDCAMARSIERMLDDAAVEHETASTGELALEYVRAYEFDVVMLDLTLPDISGQEILRRMRQLRINTPVLILSGDAETTTKVTGFGAGADDYVTKPFEREELLARLHALVRRSQGHGQSMIVTGPVSVDLAGRSVTVSGKRVSLTGKEYAILEMLSLRKGMTLTKEMFLTHLYGGRDEPELKIIDVFVFKLRKKLHLAGAPPSGCIETVWGRGYALRDPEVSEYPAVA</sequence>
<proteinExistence type="predicted"/>
<dbReference type="InterPro" id="IPR001867">
    <property type="entry name" value="OmpR/PhoB-type_DNA-bd"/>
</dbReference>
<dbReference type="Pfam" id="PF00072">
    <property type="entry name" value="Response_reg"/>
    <property type="match status" value="1"/>
</dbReference>
<evidence type="ECO:0000259" key="9">
    <source>
        <dbReference type="PROSITE" id="PS51755"/>
    </source>
</evidence>
<dbReference type="GO" id="GO:0000156">
    <property type="term" value="F:phosphorelay response regulator activity"/>
    <property type="evidence" value="ECO:0007669"/>
    <property type="project" value="TreeGrafter"/>
</dbReference>
<gene>
    <name evidence="10" type="ORF">CHU93_04945</name>
</gene>
<evidence type="ECO:0000256" key="1">
    <source>
        <dbReference type="ARBA" id="ARBA00022553"/>
    </source>
</evidence>
<dbReference type="GO" id="GO:0005829">
    <property type="term" value="C:cytosol"/>
    <property type="evidence" value="ECO:0007669"/>
    <property type="project" value="TreeGrafter"/>
</dbReference>
<organism evidence="10 11">
    <name type="scientific">Sandarakinorhabdus cyanobacteriorum</name>
    <dbReference type="NCBI Taxonomy" id="1981098"/>
    <lineage>
        <taxon>Bacteria</taxon>
        <taxon>Pseudomonadati</taxon>
        <taxon>Pseudomonadota</taxon>
        <taxon>Alphaproteobacteria</taxon>
        <taxon>Sphingomonadales</taxon>
        <taxon>Sphingosinicellaceae</taxon>
        <taxon>Sandarakinorhabdus</taxon>
    </lineage>
</organism>
<comment type="caution">
    <text evidence="10">The sequence shown here is derived from an EMBL/GenBank/DDBJ whole genome shotgun (WGS) entry which is preliminary data.</text>
</comment>
<feature type="domain" description="Response regulatory" evidence="8">
    <location>
        <begin position="2"/>
        <end position="116"/>
    </location>
</feature>
<dbReference type="PROSITE" id="PS51755">
    <property type="entry name" value="OMPR_PHOB"/>
    <property type="match status" value="1"/>
</dbReference>
<dbReference type="Pfam" id="PF00486">
    <property type="entry name" value="Trans_reg_C"/>
    <property type="match status" value="1"/>
</dbReference>
<evidence type="ECO:0000259" key="8">
    <source>
        <dbReference type="PROSITE" id="PS50110"/>
    </source>
</evidence>
<name>A0A255YPM6_9SPHN</name>
<feature type="DNA-binding region" description="OmpR/PhoB-type" evidence="7">
    <location>
        <begin position="124"/>
        <end position="224"/>
    </location>
</feature>
<reference evidence="10 11" key="1">
    <citation type="submission" date="2017-07" db="EMBL/GenBank/DDBJ databases">
        <title>Sandarakinorhabdus cyanobacteriorum sp. nov., a novel bacterium isolated from cyanobacterial aggregates in a eutrophic lake.</title>
        <authorList>
            <person name="Cai H."/>
        </authorList>
    </citation>
    <scope>NUCLEOTIDE SEQUENCE [LARGE SCALE GENOMIC DNA]</scope>
    <source>
        <strain evidence="10 11">TH057</strain>
    </source>
</reference>
<keyword evidence="1 6" id="KW-0597">Phosphoprotein</keyword>
<dbReference type="GO" id="GO:0000976">
    <property type="term" value="F:transcription cis-regulatory region binding"/>
    <property type="evidence" value="ECO:0007669"/>
    <property type="project" value="TreeGrafter"/>
</dbReference>
<dbReference type="FunFam" id="1.10.10.10:FF:000052">
    <property type="entry name" value="Cell cycle response regulator"/>
    <property type="match status" value="1"/>
</dbReference>
<dbReference type="InterPro" id="IPR001789">
    <property type="entry name" value="Sig_transdc_resp-reg_receiver"/>
</dbReference>
<dbReference type="PROSITE" id="PS50110">
    <property type="entry name" value="RESPONSE_REGULATORY"/>
    <property type="match status" value="1"/>
</dbReference>
<feature type="domain" description="OmpR/PhoB-type" evidence="9">
    <location>
        <begin position="124"/>
        <end position="224"/>
    </location>
</feature>
<keyword evidence="2" id="KW-0902">Two-component regulatory system</keyword>
<dbReference type="Gene3D" id="3.40.50.2300">
    <property type="match status" value="1"/>
</dbReference>
<dbReference type="EMBL" id="NOXT01000090">
    <property type="protein sequence ID" value="OYQ31158.1"/>
    <property type="molecule type" value="Genomic_DNA"/>
</dbReference>
<dbReference type="SMART" id="SM00448">
    <property type="entry name" value="REC"/>
    <property type="match status" value="1"/>
</dbReference>
<keyword evidence="3" id="KW-0805">Transcription regulation</keyword>
<dbReference type="GO" id="GO:0006355">
    <property type="term" value="P:regulation of DNA-templated transcription"/>
    <property type="evidence" value="ECO:0007669"/>
    <property type="project" value="InterPro"/>
</dbReference>
<dbReference type="InterPro" id="IPR036388">
    <property type="entry name" value="WH-like_DNA-bd_sf"/>
</dbReference>
<dbReference type="GO" id="GO:0032993">
    <property type="term" value="C:protein-DNA complex"/>
    <property type="evidence" value="ECO:0007669"/>
    <property type="project" value="TreeGrafter"/>
</dbReference>
<dbReference type="RefSeq" id="WP_094473039.1">
    <property type="nucleotide sequence ID" value="NZ_NOXT01000090.1"/>
</dbReference>
<keyword evidence="11" id="KW-1185">Reference proteome</keyword>
<evidence type="ECO:0000256" key="3">
    <source>
        <dbReference type="ARBA" id="ARBA00023015"/>
    </source>
</evidence>
<evidence type="ECO:0000256" key="2">
    <source>
        <dbReference type="ARBA" id="ARBA00023012"/>
    </source>
</evidence>
<evidence type="ECO:0000256" key="5">
    <source>
        <dbReference type="ARBA" id="ARBA00023163"/>
    </source>
</evidence>
<dbReference type="InterPro" id="IPR011006">
    <property type="entry name" value="CheY-like_superfamily"/>
</dbReference>
<dbReference type="SUPFAM" id="SSF52172">
    <property type="entry name" value="CheY-like"/>
    <property type="match status" value="1"/>
</dbReference>
<evidence type="ECO:0000256" key="6">
    <source>
        <dbReference type="PROSITE-ProRule" id="PRU00169"/>
    </source>
</evidence>
<dbReference type="PANTHER" id="PTHR48111:SF22">
    <property type="entry name" value="REGULATOR OF RPOS"/>
    <property type="match status" value="1"/>
</dbReference>
<dbReference type="CDD" id="cd00383">
    <property type="entry name" value="trans_reg_C"/>
    <property type="match status" value="1"/>
</dbReference>
<keyword evidence="5" id="KW-0804">Transcription</keyword>
<dbReference type="Gene3D" id="6.10.250.690">
    <property type="match status" value="1"/>
</dbReference>
<dbReference type="OrthoDB" id="9802426at2"/>